<sequence length="169" mass="17873">MSLTRLGAPSSAVCLRALRSDDIDTVLSIQREAYADGYQESAEVLGRKLSLAPGACWLAEREGRGLAYIIAHPWSDNAPPLHAAIERLPAGAEFGFVHDLAVSARARGAGVGAGLFAKVQTWAQHCGLRGLRLVALADARAYWCGLGFVATPTPLPAAYGAGAVFMRRN</sequence>
<dbReference type="CDD" id="cd04301">
    <property type="entry name" value="NAT_SF"/>
    <property type="match status" value="1"/>
</dbReference>
<name>S9Z8Y7_9RHOO</name>
<organism evidence="2 3">
    <name type="scientific">Thauera terpenica 58Eu</name>
    <dbReference type="NCBI Taxonomy" id="1348657"/>
    <lineage>
        <taxon>Bacteria</taxon>
        <taxon>Pseudomonadati</taxon>
        <taxon>Pseudomonadota</taxon>
        <taxon>Betaproteobacteria</taxon>
        <taxon>Rhodocyclales</taxon>
        <taxon>Zoogloeaceae</taxon>
        <taxon>Thauera</taxon>
    </lineage>
</organism>
<dbReference type="InterPro" id="IPR000182">
    <property type="entry name" value="GNAT_dom"/>
</dbReference>
<dbReference type="AlphaFoldDB" id="S9Z8Y7"/>
<gene>
    <name evidence="2" type="ORF">M622_08360</name>
</gene>
<evidence type="ECO:0000259" key="1">
    <source>
        <dbReference type="PROSITE" id="PS51186"/>
    </source>
</evidence>
<accession>S9Z8Y7</accession>
<dbReference type="GO" id="GO:0016747">
    <property type="term" value="F:acyltransferase activity, transferring groups other than amino-acyl groups"/>
    <property type="evidence" value="ECO:0007669"/>
    <property type="project" value="InterPro"/>
</dbReference>
<feature type="domain" description="N-acetyltransferase" evidence="1">
    <location>
        <begin position="13"/>
        <end position="169"/>
    </location>
</feature>
<dbReference type="Gene3D" id="3.40.630.30">
    <property type="match status" value="1"/>
</dbReference>
<reference evidence="2 3" key="1">
    <citation type="submission" date="2013-06" db="EMBL/GenBank/DDBJ databases">
        <title>Draft genome sequence of Thauera terpenica.</title>
        <authorList>
            <person name="Liu B."/>
            <person name="Frostegard A.H."/>
            <person name="Shapleigh J.P."/>
        </authorList>
    </citation>
    <scope>NUCLEOTIDE SEQUENCE [LARGE SCALE GENOMIC DNA]</scope>
    <source>
        <strain evidence="2 3">58Eu</strain>
    </source>
</reference>
<evidence type="ECO:0000313" key="2">
    <source>
        <dbReference type="EMBL" id="EPZ13700.1"/>
    </source>
</evidence>
<dbReference type="InterPro" id="IPR016181">
    <property type="entry name" value="Acyl_CoA_acyltransferase"/>
</dbReference>
<dbReference type="SUPFAM" id="SSF55729">
    <property type="entry name" value="Acyl-CoA N-acyltransferases (Nat)"/>
    <property type="match status" value="1"/>
</dbReference>
<dbReference type="eggNOG" id="COG0456">
    <property type="taxonomic scope" value="Bacteria"/>
</dbReference>
<dbReference type="Proteomes" id="UP000015455">
    <property type="component" value="Unassembled WGS sequence"/>
</dbReference>
<dbReference type="PATRIC" id="fig|1348657.5.peg.3715"/>
<keyword evidence="3" id="KW-1185">Reference proteome</keyword>
<comment type="caution">
    <text evidence="2">The sequence shown here is derived from an EMBL/GenBank/DDBJ whole genome shotgun (WGS) entry which is preliminary data.</text>
</comment>
<proteinExistence type="predicted"/>
<dbReference type="STRING" id="1348657.M622_08360"/>
<protein>
    <recommendedName>
        <fullName evidence="1">N-acetyltransferase domain-containing protein</fullName>
    </recommendedName>
</protein>
<dbReference type="RefSeq" id="WP_021251096.1">
    <property type="nucleotide sequence ID" value="NZ_ATJV01000125.1"/>
</dbReference>
<dbReference type="OrthoDB" id="359414at2"/>
<evidence type="ECO:0000313" key="3">
    <source>
        <dbReference type="Proteomes" id="UP000015455"/>
    </source>
</evidence>
<dbReference type="EMBL" id="ATJV01000125">
    <property type="protein sequence ID" value="EPZ13700.1"/>
    <property type="molecule type" value="Genomic_DNA"/>
</dbReference>
<dbReference type="Pfam" id="PF00583">
    <property type="entry name" value="Acetyltransf_1"/>
    <property type="match status" value="1"/>
</dbReference>
<dbReference type="PROSITE" id="PS51186">
    <property type="entry name" value="GNAT"/>
    <property type="match status" value="1"/>
</dbReference>